<accession>A0ABD7F1X5</accession>
<dbReference type="RefSeq" id="WP_005001001.1">
    <property type="nucleotide sequence ID" value="NZ_CP079898.1"/>
</dbReference>
<dbReference type="EMBL" id="CP079898">
    <property type="protein sequence ID" value="QXZ22390.1"/>
    <property type="molecule type" value="Genomic_DNA"/>
</dbReference>
<dbReference type="Proteomes" id="UP000827069">
    <property type="component" value="Chromosome"/>
</dbReference>
<sequence>MGSVLSKPPVFHTLVQINIKEIPDFKDVIDLIHKEFYKSGFIDKKSEEIEELEFTVHVAQPKVKKMTSWHFINFEQDAGFVVNPNFIVFHTTNYLGFEKFKEALLLGMGIINKHLEMIVIERIGLRFLNAVIIQDGEQVDNYLVKDLLSVQDKLGLDEECFKIQHAMNEKILINENSNETCVSRIVSAKLANSNPLLPQELVPLIQHLKLKKELNNITGLMTLIDLDTSKVGIRVKSTEIAEWNTYFVRLHDNLSNVFKSIVNVEAFR</sequence>
<protein>
    <submittedName>
        <fullName evidence="1">TIGR04255 family protein</fullName>
    </submittedName>
</protein>
<reference evidence="1 2" key="1">
    <citation type="submission" date="2021-07" db="EMBL/GenBank/DDBJ databases">
        <title>FDA dAtabase for Regulatory Grade micrObial Sequences (FDA-ARGOS): Supporting development and validation of Infectious Disease Dx tests.</title>
        <authorList>
            <person name="Sproer C."/>
            <person name="Gronow S."/>
            <person name="Severitt S."/>
            <person name="Schroder I."/>
            <person name="Tallon L."/>
            <person name="Sadzewicz L."/>
            <person name="Zhao X."/>
            <person name="Boylan J."/>
            <person name="Ott S."/>
            <person name="Bowen H."/>
            <person name="Vavikolanu K."/>
            <person name="Mehta A."/>
            <person name="Aluvathingal J."/>
            <person name="Nadendla S."/>
            <person name="Lowell S."/>
            <person name="Myers T."/>
            <person name="Yan Y."/>
        </authorList>
    </citation>
    <scope>NUCLEOTIDE SEQUENCE [LARGE SCALE GENOMIC DNA]</scope>
    <source>
        <strain evidence="1 2">FDAARGOS_1401</strain>
    </source>
</reference>
<name>A0ABD7F1X5_9GAMM</name>
<evidence type="ECO:0000313" key="1">
    <source>
        <dbReference type="EMBL" id="QXZ22390.1"/>
    </source>
</evidence>
<evidence type="ECO:0000313" key="2">
    <source>
        <dbReference type="Proteomes" id="UP000827069"/>
    </source>
</evidence>
<dbReference type="AlphaFoldDB" id="A0ABD7F1X5"/>
<keyword evidence="2" id="KW-1185">Reference proteome</keyword>
<dbReference type="NCBIfam" id="TIGR04255">
    <property type="entry name" value="sporadTIGR04255"/>
    <property type="match status" value="1"/>
</dbReference>
<proteinExistence type="predicted"/>
<organism evidence="1 2">
    <name type="scientific">Acinetobacter septicus</name>
    <dbReference type="NCBI Taxonomy" id="465797"/>
    <lineage>
        <taxon>Bacteria</taxon>
        <taxon>Pseudomonadati</taxon>
        <taxon>Pseudomonadota</taxon>
        <taxon>Gammaproteobacteria</taxon>
        <taxon>Moraxellales</taxon>
        <taxon>Moraxellaceae</taxon>
        <taxon>Acinetobacter</taxon>
    </lineage>
</organism>
<dbReference type="InterPro" id="IPR026349">
    <property type="entry name" value="CHP04255"/>
</dbReference>
<gene>
    <name evidence="1" type="ORF">I6L31_11665</name>
</gene>